<dbReference type="Gene3D" id="3.40.50.150">
    <property type="entry name" value="Vaccinia Virus protein VP39"/>
    <property type="match status" value="1"/>
</dbReference>
<feature type="transmembrane region" description="Helical" evidence="1">
    <location>
        <begin position="20"/>
        <end position="45"/>
    </location>
</feature>
<dbReference type="PANTHER" id="PTHR43836">
    <property type="entry name" value="CATECHOL O-METHYLTRANSFERASE 1-RELATED"/>
    <property type="match status" value="1"/>
</dbReference>
<keyword evidence="3" id="KW-1185">Reference proteome</keyword>
<proteinExistence type="predicted"/>
<comment type="caution">
    <text evidence="2">The sequence shown here is derived from an EMBL/GenBank/DDBJ whole genome shotgun (WGS) entry which is preliminary data.</text>
</comment>
<reference evidence="2 3" key="1">
    <citation type="submission" date="2020-02" db="EMBL/GenBank/DDBJ databases">
        <title>Draft genome sequence of Haematococcus lacustris strain NIES-144.</title>
        <authorList>
            <person name="Morimoto D."/>
            <person name="Nakagawa S."/>
            <person name="Yoshida T."/>
            <person name="Sawayama S."/>
        </authorList>
    </citation>
    <scope>NUCLEOTIDE SEQUENCE [LARGE SCALE GENOMIC DNA]</scope>
    <source>
        <strain evidence="2 3">NIES-144</strain>
    </source>
</reference>
<keyword evidence="1" id="KW-1133">Transmembrane helix</keyword>
<name>A0A699YJJ4_HAELA</name>
<evidence type="ECO:0000313" key="3">
    <source>
        <dbReference type="Proteomes" id="UP000485058"/>
    </source>
</evidence>
<sequence>MSKISYLILRKAFYLAPRPVRLALCYCCAASCGLALLLGIVSLVTASPSLDSLVTSSEGALSDPLRNLLVNALGLAAFVDDTWILRRLERWGRKDGMPFLGPAKEVGTMAGGRQAMAADPLAATGLVDVRLGDAVAGLAAWQSDRDGAIQLLFLDGLPKQTLAYLKAAEASLEIGAVVVADNAGVFAQGGMRDYLEYVRNSPRYSSRYLESTLEWREDVADGLEVSVFLG</sequence>
<dbReference type="Proteomes" id="UP000485058">
    <property type="component" value="Unassembled WGS sequence"/>
</dbReference>
<accession>A0A699YJJ4</accession>
<evidence type="ECO:0000313" key="2">
    <source>
        <dbReference type="EMBL" id="GFH10407.1"/>
    </source>
</evidence>
<dbReference type="AlphaFoldDB" id="A0A699YJJ4"/>
<gene>
    <name evidence="2" type="ORF">HaLaN_05714</name>
</gene>
<dbReference type="GO" id="GO:0008171">
    <property type="term" value="F:O-methyltransferase activity"/>
    <property type="evidence" value="ECO:0007669"/>
    <property type="project" value="TreeGrafter"/>
</dbReference>
<protein>
    <submittedName>
        <fullName evidence="2">Uncharacterized protein</fullName>
    </submittedName>
</protein>
<organism evidence="2 3">
    <name type="scientific">Haematococcus lacustris</name>
    <name type="common">Green alga</name>
    <name type="synonym">Haematococcus pluvialis</name>
    <dbReference type="NCBI Taxonomy" id="44745"/>
    <lineage>
        <taxon>Eukaryota</taxon>
        <taxon>Viridiplantae</taxon>
        <taxon>Chlorophyta</taxon>
        <taxon>core chlorophytes</taxon>
        <taxon>Chlorophyceae</taxon>
        <taxon>CS clade</taxon>
        <taxon>Chlamydomonadales</taxon>
        <taxon>Haematococcaceae</taxon>
        <taxon>Haematococcus</taxon>
    </lineage>
</organism>
<dbReference type="PANTHER" id="PTHR43836:SF9">
    <property type="entry name" value="O-METHYLTRANSFERASE"/>
    <property type="match status" value="1"/>
</dbReference>
<dbReference type="EMBL" id="BLLF01000312">
    <property type="protein sequence ID" value="GFH10407.1"/>
    <property type="molecule type" value="Genomic_DNA"/>
</dbReference>
<keyword evidence="1" id="KW-0812">Transmembrane</keyword>
<keyword evidence="1" id="KW-0472">Membrane</keyword>
<evidence type="ECO:0000256" key="1">
    <source>
        <dbReference type="SAM" id="Phobius"/>
    </source>
</evidence>
<dbReference type="InterPro" id="IPR029063">
    <property type="entry name" value="SAM-dependent_MTases_sf"/>
</dbReference>